<organism evidence="17 18">
    <name type="scientific">Xanthomonas campestris pv. campestris (strain 8004)</name>
    <dbReference type="NCBI Taxonomy" id="314565"/>
    <lineage>
        <taxon>Bacteria</taxon>
        <taxon>Pseudomonadati</taxon>
        <taxon>Pseudomonadota</taxon>
        <taxon>Gammaproteobacteria</taxon>
        <taxon>Lysobacterales</taxon>
        <taxon>Lysobacteraceae</taxon>
        <taxon>Xanthomonas</taxon>
    </lineage>
</organism>
<keyword evidence="4 15" id="KW-0732">Signal</keyword>
<evidence type="ECO:0000259" key="16">
    <source>
        <dbReference type="Pfam" id="PF00150"/>
    </source>
</evidence>
<dbReference type="InterPro" id="IPR017853">
    <property type="entry name" value="GH"/>
</dbReference>
<keyword evidence="6" id="KW-0136">Cellulose degradation</keyword>
<feature type="signal peptide" evidence="15">
    <location>
        <begin position="1"/>
        <end position="29"/>
    </location>
</feature>
<keyword evidence="8 13" id="KW-0326">Glycosidase</keyword>
<evidence type="ECO:0000256" key="7">
    <source>
        <dbReference type="ARBA" id="ARBA00023277"/>
    </source>
</evidence>
<dbReference type="PANTHER" id="PTHR34142">
    <property type="entry name" value="ENDO-BETA-1,4-GLUCANASE A"/>
    <property type="match status" value="1"/>
</dbReference>
<evidence type="ECO:0000256" key="8">
    <source>
        <dbReference type="ARBA" id="ARBA00023295"/>
    </source>
</evidence>
<dbReference type="HOGENOM" id="CLU_029718_0_0_6"/>
<dbReference type="PROSITE" id="PS00659">
    <property type="entry name" value="GLYCOSYL_HYDROL_F5"/>
    <property type="match status" value="1"/>
</dbReference>
<dbReference type="Proteomes" id="UP000000420">
    <property type="component" value="Chromosome"/>
</dbReference>
<dbReference type="RefSeq" id="WP_011035285.1">
    <property type="nucleotide sequence ID" value="NC_007086.1"/>
</dbReference>
<evidence type="ECO:0000256" key="15">
    <source>
        <dbReference type="SAM" id="SignalP"/>
    </source>
</evidence>
<dbReference type="Gene3D" id="3.20.20.80">
    <property type="entry name" value="Glycosidases"/>
    <property type="match status" value="1"/>
</dbReference>
<comment type="catalytic activity">
    <reaction evidence="1">
        <text>Endohydrolysis of (1-&gt;4)-beta-D-glucosidic linkages in cellulose, lichenin and cereal beta-D-glucans.</text>
        <dbReference type="EC" id="3.2.1.4"/>
    </reaction>
</comment>
<gene>
    <name evidence="17" type="ordered locus">XC_0027</name>
</gene>
<dbReference type="FunFam" id="3.20.20.80:FF:000124">
    <property type="entry name" value="Exported cellulase"/>
    <property type="match status" value="1"/>
</dbReference>
<protein>
    <recommendedName>
        <fullName evidence="10">Endoglucanase</fullName>
        <ecNumber evidence="3">3.2.1.4</ecNumber>
    </recommendedName>
    <alternativeName>
        <fullName evidence="11">Cellulase</fullName>
    </alternativeName>
    <alternativeName>
        <fullName evidence="12">Endo-1,4-beta-glucanase</fullName>
    </alternativeName>
</protein>
<dbReference type="SMR" id="A0A0H2X2H4"/>
<dbReference type="InterPro" id="IPR001547">
    <property type="entry name" value="Glyco_hydro_5"/>
</dbReference>
<evidence type="ECO:0000256" key="14">
    <source>
        <dbReference type="SAM" id="MobiDB-lite"/>
    </source>
</evidence>
<evidence type="ECO:0000256" key="6">
    <source>
        <dbReference type="ARBA" id="ARBA00023001"/>
    </source>
</evidence>
<evidence type="ECO:0000256" key="3">
    <source>
        <dbReference type="ARBA" id="ARBA00012601"/>
    </source>
</evidence>
<keyword evidence="9" id="KW-0624">Polysaccharide degradation</keyword>
<dbReference type="InterPro" id="IPR018087">
    <property type="entry name" value="Glyco_hydro_5_CS"/>
</dbReference>
<dbReference type="EMBL" id="CP000050">
    <property type="protein sequence ID" value="AAY47121.1"/>
    <property type="molecule type" value="Genomic_DNA"/>
</dbReference>
<evidence type="ECO:0000313" key="17">
    <source>
        <dbReference type="EMBL" id="AAY47121.1"/>
    </source>
</evidence>
<keyword evidence="5 13" id="KW-0378">Hydrolase</keyword>
<evidence type="ECO:0000256" key="13">
    <source>
        <dbReference type="RuleBase" id="RU361153"/>
    </source>
</evidence>
<dbReference type="GO" id="GO:0030245">
    <property type="term" value="P:cellulose catabolic process"/>
    <property type="evidence" value="ECO:0007669"/>
    <property type="project" value="UniProtKB-KW"/>
</dbReference>
<evidence type="ECO:0000256" key="9">
    <source>
        <dbReference type="ARBA" id="ARBA00023326"/>
    </source>
</evidence>
<proteinExistence type="inferred from homology"/>
<feature type="domain" description="Glycoside hydrolase family 5" evidence="16">
    <location>
        <begin position="60"/>
        <end position="314"/>
    </location>
</feature>
<name>A0A0H2X2H4_XANC8</name>
<evidence type="ECO:0000256" key="1">
    <source>
        <dbReference type="ARBA" id="ARBA00000966"/>
    </source>
</evidence>
<dbReference type="Pfam" id="PF00150">
    <property type="entry name" value="Cellulase"/>
    <property type="match status" value="1"/>
</dbReference>
<evidence type="ECO:0000256" key="2">
    <source>
        <dbReference type="ARBA" id="ARBA00005641"/>
    </source>
</evidence>
<dbReference type="KEGG" id="xcb:XC_0027"/>
<dbReference type="SUPFAM" id="SSF51445">
    <property type="entry name" value="(Trans)glycosidases"/>
    <property type="match status" value="1"/>
</dbReference>
<sequence>MSASPSWPRQLLRCALVMLCIATMSIAQAQSPNRLKYAGVNISGAEIQSSKKPGVLNIDYRYPTASEYRYFAGKQMNIVRLPILWERMQPKAQGPLDQAQLALLKQAVANAKAANQYLIIDVHNYAKYYGQKIGSKRVPVRTFTDLWRRLAIAFKSDNAVIFGLMNEPYDISPESWAAAAQASIDSIRATGATNLILVPGALWSGAHSWYSTVAGQSNAVALANIRDPLNRYAIEVHQYLDTDSSGTSAGCVSRTIGAERLRSFTGWLRAQGKRGFLGEFGTANNATCTAALDGMLGYLETNHDVWIGWTFWAAGAWWKTSYPFNVQPDAQGRDKPQMKTLSARAHRVTR</sequence>
<evidence type="ECO:0000256" key="10">
    <source>
        <dbReference type="ARBA" id="ARBA00068340"/>
    </source>
</evidence>
<evidence type="ECO:0000256" key="11">
    <source>
        <dbReference type="ARBA" id="ARBA00077338"/>
    </source>
</evidence>
<evidence type="ECO:0000256" key="5">
    <source>
        <dbReference type="ARBA" id="ARBA00022801"/>
    </source>
</evidence>
<evidence type="ECO:0000313" key="18">
    <source>
        <dbReference type="Proteomes" id="UP000000420"/>
    </source>
</evidence>
<evidence type="ECO:0000256" key="4">
    <source>
        <dbReference type="ARBA" id="ARBA00022729"/>
    </source>
</evidence>
<dbReference type="GO" id="GO:0008810">
    <property type="term" value="F:cellulase activity"/>
    <property type="evidence" value="ECO:0007669"/>
    <property type="project" value="UniProtKB-EC"/>
</dbReference>
<comment type="similarity">
    <text evidence="2 13">Belongs to the glycosyl hydrolase 5 (cellulase A) family.</text>
</comment>
<evidence type="ECO:0000256" key="12">
    <source>
        <dbReference type="ARBA" id="ARBA00079594"/>
    </source>
</evidence>
<accession>A0A0H2X2H4</accession>
<feature type="region of interest" description="Disordered" evidence="14">
    <location>
        <begin position="329"/>
        <end position="350"/>
    </location>
</feature>
<dbReference type="EC" id="3.2.1.4" evidence="3"/>
<dbReference type="AlphaFoldDB" id="A0A0H2X2H4"/>
<keyword evidence="7" id="KW-0119">Carbohydrate metabolism</keyword>
<reference evidence="17 18" key="1">
    <citation type="journal article" date="2005" name="Genome Res.">
        <title>Comparative and functional genomic analyses of the pathogenicity of phytopathogen Xanthomonas campestris pv. campestris.</title>
        <authorList>
            <person name="Qian W."/>
            <person name="Jia Y."/>
            <person name="Ren S.X."/>
            <person name="He Y.Q."/>
            <person name="Feng J.X."/>
            <person name="Lu L.F."/>
            <person name="Sun Q."/>
            <person name="Ying G."/>
            <person name="Tang D.J."/>
            <person name="Tang H."/>
            <person name="Wu W."/>
            <person name="Hao P."/>
            <person name="Wang L."/>
            <person name="Jiang B.L."/>
            <person name="Zeng S."/>
            <person name="Gu W.Y."/>
            <person name="Lu G."/>
            <person name="Rong L."/>
            <person name="Tian Y."/>
            <person name="Yao Z."/>
            <person name="Fu G."/>
            <person name="Chen B."/>
            <person name="Fang R."/>
            <person name="Qiang B."/>
            <person name="Chen Z."/>
            <person name="Zhao G.P."/>
            <person name="Tang J.L."/>
            <person name="He C."/>
        </authorList>
    </citation>
    <scope>NUCLEOTIDE SEQUENCE [LARGE SCALE GENOMIC DNA]</scope>
    <source>
        <strain evidence="17 18">8004</strain>
    </source>
</reference>
<feature type="chain" id="PRO_5002600805" description="Endoglucanase" evidence="15">
    <location>
        <begin position="30"/>
        <end position="350"/>
    </location>
</feature>
<dbReference type="PANTHER" id="PTHR34142:SF1">
    <property type="entry name" value="GLYCOSIDE HYDROLASE FAMILY 5 DOMAIN-CONTAINING PROTEIN"/>
    <property type="match status" value="1"/>
</dbReference>